<evidence type="ECO:0000313" key="5">
    <source>
        <dbReference type="Proteomes" id="UP000199032"/>
    </source>
</evidence>
<dbReference type="GO" id="GO:0003747">
    <property type="term" value="F:translation release factor activity"/>
    <property type="evidence" value="ECO:0007669"/>
    <property type="project" value="InterPro"/>
</dbReference>
<feature type="region of interest" description="Disordered" evidence="2">
    <location>
        <begin position="99"/>
        <end position="136"/>
    </location>
</feature>
<dbReference type="EMBL" id="CZQA01000001">
    <property type="protein sequence ID" value="CUS33285.1"/>
    <property type="molecule type" value="Genomic_DNA"/>
</dbReference>
<dbReference type="PROSITE" id="PS00745">
    <property type="entry name" value="RF_PROK_I"/>
    <property type="match status" value="1"/>
</dbReference>
<dbReference type="InterPro" id="IPR045853">
    <property type="entry name" value="Pep_chain_release_fac_I_sf"/>
</dbReference>
<protein>
    <recommendedName>
        <fullName evidence="3">Prokaryotic-type class I peptide chain release factors domain-containing protein</fullName>
    </recommendedName>
</protein>
<dbReference type="GO" id="GO:0072344">
    <property type="term" value="P:rescue of stalled ribosome"/>
    <property type="evidence" value="ECO:0007669"/>
    <property type="project" value="TreeGrafter"/>
</dbReference>
<dbReference type="InterPro" id="IPR000352">
    <property type="entry name" value="Pep_chain_release_fac_I"/>
</dbReference>
<dbReference type="RefSeq" id="WP_090744716.1">
    <property type="nucleotide sequence ID" value="NZ_CZQA01000001.1"/>
</dbReference>
<evidence type="ECO:0000256" key="1">
    <source>
        <dbReference type="ARBA" id="ARBA00010835"/>
    </source>
</evidence>
<accession>A0A0S4L6W4</accession>
<dbReference type="AlphaFoldDB" id="A0A0S4L6W4"/>
<sequence>MLHISSTLAISDHEIEIHAVRSQGAGGQNVNKVSTAIHLRFDIRSSSLPPFYKEALLNLHDHRISADGVLTIKAQQYRTQEQNRADALTRLRTLIQQVAIPRKKRKPTRPTKGSRNRRIESKKRQGRLKALRRVLD</sequence>
<dbReference type="OrthoDB" id="9815709at2"/>
<dbReference type="STRING" id="1742972.COMA1_11068"/>
<gene>
    <name evidence="4" type="primary">yaeJ</name>
    <name evidence="4" type="ORF">COMA1_11068</name>
</gene>
<dbReference type="SUPFAM" id="SSF75620">
    <property type="entry name" value="Release factor"/>
    <property type="match status" value="1"/>
</dbReference>
<keyword evidence="5" id="KW-1185">Reference proteome</keyword>
<name>A0A0S4L6W4_9BACT</name>
<feature type="compositionally biased region" description="Basic residues" evidence="2">
    <location>
        <begin position="124"/>
        <end position="136"/>
    </location>
</feature>
<dbReference type="GO" id="GO:0043022">
    <property type="term" value="F:ribosome binding"/>
    <property type="evidence" value="ECO:0007669"/>
    <property type="project" value="TreeGrafter"/>
</dbReference>
<dbReference type="PANTHER" id="PTHR47814">
    <property type="entry name" value="PEPTIDYL-TRNA HYDROLASE ARFB"/>
    <property type="match status" value="1"/>
</dbReference>
<feature type="compositionally biased region" description="Basic residues" evidence="2">
    <location>
        <begin position="101"/>
        <end position="116"/>
    </location>
</feature>
<feature type="domain" description="Prokaryotic-type class I peptide chain release factors" evidence="3">
    <location>
        <begin position="21"/>
        <end position="37"/>
    </location>
</feature>
<organism evidence="4 5">
    <name type="scientific">Candidatus Nitrospira nitrosa</name>
    <dbReference type="NCBI Taxonomy" id="1742972"/>
    <lineage>
        <taxon>Bacteria</taxon>
        <taxon>Pseudomonadati</taxon>
        <taxon>Nitrospirota</taxon>
        <taxon>Nitrospiria</taxon>
        <taxon>Nitrospirales</taxon>
        <taxon>Nitrospiraceae</taxon>
        <taxon>Nitrospira</taxon>
    </lineage>
</organism>
<reference evidence="4 5" key="1">
    <citation type="submission" date="2015-10" db="EMBL/GenBank/DDBJ databases">
        <authorList>
            <person name="Gilbert D.G."/>
        </authorList>
    </citation>
    <scope>NUCLEOTIDE SEQUENCE [LARGE SCALE GENOMIC DNA]</scope>
    <source>
        <strain evidence="4">COMA1</strain>
    </source>
</reference>
<dbReference type="Gene3D" id="3.30.160.20">
    <property type="match status" value="1"/>
</dbReference>
<dbReference type="Proteomes" id="UP000199032">
    <property type="component" value="Unassembled WGS sequence"/>
</dbReference>
<evidence type="ECO:0000313" key="4">
    <source>
        <dbReference type="EMBL" id="CUS33285.1"/>
    </source>
</evidence>
<dbReference type="GO" id="GO:0004045">
    <property type="term" value="F:peptidyl-tRNA hydrolase activity"/>
    <property type="evidence" value="ECO:0007669"/>
    <property type="project" value="TreeGrafter"/>
</dbReference>
<evidence type="ECO:0000256" key="2">
    <source>
        <dbReference type="SAM" id="MobiDB-lite"/>
    </source>
</evidence>
<dbReference type="PANTHER" id="PTHR47814:SF1">
    <property type="entry name" value="PEPTIDYL-TRNA HYDROLASE ARFB"/>
    <property type="match status" value="1"/>
</dbReference>
<proteinExistence type="inferred from homology"/>
<dbReference type="Pfam" id="PF00472">
    <property type="entry name" value="RF-1"/>
    <property type="match status" value="1"/>
</dbReference>
<dbReference type="NCBIfam" id="NF006718">
    <property type="entry name" value="PRK09256.1"/>
    <property type="match status" value="1"/>
</dbReference>
<comment type="similarity">
    <text evidence="1">Belongs to the prokaryotic/mitochondrial release factor family.</text>
</comment>
<evidence type="ECO:0000259" key="3">
    <source>
        <dbReference type="PROSITE" id="PS00745"/>
    </source>
</evidence>